<keyword evidence="2" id="KW-0812">Transmembrane</keyword>
<protein>
    <submittedName>
        <fullName evidence="3">Uncharacterized protein</fullName>
    </submittedName>
</protein>
<feature type="compositionally biased region" description="Basic and acidic residues" evidence="1">
    <location>
        <begin position="96"/>
        <end position="117"/>
    </location>
</feature>
<accession>A0A9D2DR66</accession>
<evidence type="ECO:0000256" key="1">
    <source>
        <dbReference type="SAM" id="MobiDB-lite"/>
    </source>
</evidence>
<evidence type="ECO:0000313" key="3">
    <source>
        <dbReference type="EMBL" id="HIZ21697.1"/>
    </source>
</evidence>
<keyword evidence="2" id="KW-0472">Membrane</keyword>
<comment type="caution">
    <text evidence="3">The sequence shown here is derived from an EMBL/GenBank/DDBJ whole genome shotgun (WGS) entry which is preliminary data.</text>
</comment>
<feature type="region of interest" description="Disordered" evidence="1">
    <location>
        <begin position="63"/>
        <end position="117"/>
    </location>
</feature>
<dbReference type="EMBL" id="DXBU01000033">
    <property type="protein sequence ID" value="HIZ21697.1"/>
    <property type="molecule type" value="Genomic_DNA"/>
</dbReference>
<name>A0A9D2DR66_9FIRM</name>
<reference evidence="3" key="2">
    <citation type="submission" date="2021-04" db="EMBL/GenBank/DDBJ databases">
        <authorList>
            <person name="Gilroy R."/>
        </authorList>
    </citation>
    <scope>NUCLEOTIDE SEQUENCE</scope>
    <source>
        <strain evidence="3">14324</strain>
    </source>
</reference>
<dbReference type="AlphaFoldDB" id="A0A9D2DR66"/>
<dbReference type="Proteomes" id="UP000824041">
    <property type="component" value="Unassembled WGS sequence"/>
</dbReference>
<feature type="transmembrane region" description="Helical" evidence="2">
    <location>
        <begin position="28"/>
        <end position="54"/>
    </location>
</feature>
<organism evidence="3 4">
    <name type="scientific">Candidatus Blautia faecigallinarum</name>
    <dbReference type="NCBI Taxonomy" id="2838488"/>
    <lineage>
        <taxon>Bacteria</taxon>
        <taxon>Bacillati</taxon>
        <taxon>Bacillota</taxon>
        <taxon>Clostridia</taxon>
        <taxon>Lachnospirales</taxon>
        <taxon>Lachnospiraceae</taxon>
        <taxon>Blautia</taxon>
    </lineage>
</organism>
<sequence>MNDFEGWMKKNKELCVATGIFGLLVSPFLWPFFIAVLFQSLSLAGPIILAWWIIQQPWKTKEEKGEETHNQKQCSENKDAAKQNPKAEDANAPSENGKEQAAEPVRTKPKESEKKMPDEGDCLAVSWYQNEGRERFLQMKSRLDLEGIREFSISREGICSVRRGEQFQRIAVLRGYPGEKILAAKAELKQDGFSIRPGRKYVWVSWNKGGIRYAL</sequence>
<evidence type="ECO:0000313" key="4">
    <source>
        <dbReference type="Proteomes" id="UP000824041"/>
    </source>
</evidence>
<evidence type="ECO:0000256" key="2">
    <source>
        <dbReference type="SAM" id="Phobius"/>
    </source>
</evidence>
<proteinExistence type="predicted"/>
<gene>
    <name evidence="3" type="ORF">IAA21_02710</name>
</gene>
<keyword evidence="2" id="KW-1133">Transmembrane helix</keyword>
<reference evidence="3" key="1">
    <citation type="journal article" date="2021" name="PeerJ">
        <title>Extensive microbial diversity within the chicken gut microbiome revealed by metagenomics and culture.</title>
        <authorList>
            <person name="Gilroy R."/>
            <person name="Ravi A."/>
            <person name="Getino M."/>
            <person name="Pursley I."/>
            <person name="Horton D.L."/>
            <person name="Alikhan N.F."/>
            <person name="Baker D."/>
            <person name="Gharbi K."/>
            <person name="Hall N."/>
            <person name="Watson M."/>
            <person name="Adriaenssens E.M."/>
            <person name="Foster-Nyarko E."/>
            <person name="Jarju S."/>
            <person name="Secka A."/>
            <person name="Antonio M."/>
            <person name="Oren A."/>
            <person name="Chaudhuri R.R."/>
            <person name="La Ragione R."/>
            <person name="Hildebrand F."/>
            <person name="Pallen M.J."/>
        </authorList>
    </citation>
    <scope>NUCLEOTIDE SEQUENCE</scope>
    <source>
        <strain evidence="3">14324</strain>
    </source>
</reference>
<feature type="compositionally biased region" description="Basic and acidic residues" evidence="1">
    <location>
        <begin position="63"/>
        <end position="89"/>
    </location>
</feature>